<evidence type="ECO:0000256" key="1">
    <source>
        <dbReference type="SAM" id="SignalP"/>
    </source>
</evidence>
<keyword evidence="1" id="KW-0732">Signal</keyword>
<gene>
    <name evidence="2" type="ORF">IMSHALPRED_004823</name>
</gene>
<dbReference type="AlphaFoldDB" id="A0A8H3FCH3"/>
<dbReference type="Gene3D" id="1.25.10.10">
    <property type="entry name" value="Leucine-rich Repeat Variant"/>
    <property type="match status" value="1"/>
</dbReference>
<dbReference type="Proteomes" id="UP000664534">
    <property type="component" value="Unassembled WGS sequence"/>
</dbReference>
<dbReference type="PANTHER" id="PTHR19316:SF34">
    <property type="entry name" value="NUCLEOTIDE EXCHANGE FACTOR SIL1"/>
    <property type="match status" value="1"/>
</dbReference>
<proteinExistence type="predicted"/>
<evidence type="ECO:0000313" key="3">
    <source>
        <dbReference type="Proteomes" id="UP000664534"/>
    </source>
</evidence>
<name>A0A8H3FCH3_9LECA</name>
<feature type="chain" id="PRO_5033986069" description="Nucleotide exchange factor SIL1" evidence="1">
    <location>
        <begin position="22"/>
        <end position="412"/>
    </location>
</feature>
<organism evidence="2 3">
    <name type="scientific">Imshaugia aleurites</name>
    <dbReference type="NCBI Taxonomy" id="172621"/>
    <lineage>
        <taxon>Eukaryota</taxon>
        <taxon>Fungi</taxon>
        <taxon>Dikarya</taxon>
        <taxon>Ascomycota</taxon>
        <taxon>Pezizomycotina</taxon>
        <taxon>Lecanoromycetes</taxon>
        <taxon>OSLEUM clade</taxon>
        <taxon>Lecanoromycetidae</taxon>
        <taxon>Lecanorales</taxon>
        <taxon>Lecanorineae</taxon>
        <taxon>Parmeliaceae</taxon>
        <taxon>Imshaugia</taxon>
    </lineage>
</organism>
<dbReference type="GO" id="GO:0000774">
    <property type="term" value="F:adenyl-nucleotide exchange factor activity"/>
    <property type="evidence" value="ECO:0007669"/>
    <property type="project" value="TreeGrafter"/>
</dbReference>
<dbReference type="OrthoDB" id="448649at2759"/>
<dbReference type="GO" id="GO:0005783">
    <property type="term" value="C:endoplasmic reticulum"/>
    <property type="evidence" value="ECO:0007669"/>
    <property type="project" value="TreeGrafter"/>
</dbReference>
<comment type="caution">
    <text evidence="2">The sequence shown here is derived from an EMBL/GenBank/DDBJ whole genome shotgun (WGS) entry which is preliminary data.</text>
</comment>
<dbReference type="InterPro" id="IPR016024">
    <property type="entry name" value="ARM-type_fold"/>
</dbReference>
<protein>
    <recommendedName>
        <fullName evidence="4">Nucleotide exchange factor SIL1</fullName>
    </recommendedName>
</protein>
<feature type="signal peptide" evidence="1">
    <location>
        <begin position="1"/>
        <end position="21"/>
    </location>
</feature>
<sequence>MFKRIRLSVLLSFFLLSQAHASAPASSPPASTELICHTAHASECYPAIFQPTEHFQRIHDDQSIPPGLHVRMNLATGLKEARLNVPEPPGAPHADLVVIDDLPPPNPSTEEHDLAAEASELRDQSDPEGHEQRGRYYPAAFDAEESSLFHSSVATLHSTAALSTADLPALAALQDLAHSIHWGVALARDAAVGQRLVSAIDPGSAAAADVRSAATLLLGTAVHSNPDALNALLSHSYSSEAGTAPVGNALAALRDAEQGDVVLQTRTVFLLSQLCQNVEQLRVFIHSEGLDTLFDLFESEEMTLDDGKDRFRAKVANFIYDRILSSIGSANGLVSQSGSDSFGLGDEQALVKGLEPWCNALAKALRLYAPVSMDAEDSSPAADAAYESIKETNQALREKYARLRICGDESEL</sequence>
<keyword evidence="3" id="KW-1185">Reference proteome</keyword>
<dbReference type="EMBL" id="CAJPDT010000024">
    <property type="protein sequence ID" value="CAF9920132.1"/>
    <property type="molecule type" value="Genomic_DNA"/>
</dbReference>
<dbReference type="InterPro" id="IPR050693">
    <property type="entry name" value="Hsp70_NEF-Inhibitors"/>
</dbReference>
<accession>A0A8H3FCH3</accession>
<dbReference type="PANTHER" id="PTHR19316">
    <property type="entry name" value="PROTEIN FOLDING REGULATOR"/>
    <property type="match status" value="1"/>
</dbReference>
<evidence type="ECO:0008006" key="4">
    <source>
        <dbReference type="Google" id="ProtNLM"/>
    </source>
</evidence>
<dbReference type="InterPro" id="IPR011989">
    <property type="entry name" value="ARM-like"/>
</dbReference>
<reference evidence="2" key="1">
    <citation type="submission" date="2021-03" db="EMBL/GenBank/DDBJ databases">
        <authorList>
            <person name="Tagirdzhanova G."/>
        </authorList>
    </citation>
    <scope>NUCLEOTIDE SEQUENCE</scope>
</reference>
<evidence type="ECO:0000313" key="2">
    <source>
        <dbReference type="EMBL" id="CAF9920132.1"/>
    </source>
</evidence>
<dbReference type="SUPFAM" id="SSF48371">
    <property type="entry name" value="ARM repeat"/>
    <property type="match status" value="1"/>
</dbReference>